<evidence type="ECO:0000256" key="2">
    <source>
        <dbReference type="PIRSR" id="PIRSR620019-2"/>
    </source>
</evidence>
<dbReference type="InterPro" id="IPR001451">
    <property type="entry name" value="Hexapep"/>
</dbReference>
<proteinExistence type="predicted"/>
<dbReference type="Pfam" id="PF00132">
    <property type="entry name" value="Hexapep"/>
    <property type="match status" value="1"/>
</dbReference>
<dbReference type="PANTHER" id="PTHR43300:SF7">
    <property type="entry name" value="UDP-N-ACETYLBACILLOSAMINE N-ACETYLTRANSFERASE"/>
    <property type="match status" value="1"/>
</dbReference>
<comment type="caution">
    <text evidence="3">The sequence shown here is derived from an EMBL/GenBank/DDBJ whole genome shotgun (WGS) entry which is preliminary data.</text>
</comment>
<evidence type="ECO:0000313" key="3">
    <source>
        <dbReference type="EMBL" id="GIQ69987.1"/>
    </source>
</evidence>
<reference evidence="3" key="1">
    <citation type="submission" date="2021-04" db="EMBL/GenBank/DDBJ databases">
        <title>Draft genome sequence of Xylanibacillus composti strain K13.</title>
        <authorList>
            <person name="Uke A."/>
            <person name="Chhe C."/>
            <person name="Baramee S."/>
            <person name="Kosugi A."/>
        </authorList>
    </citation>
    <scope>NUCLEOTIDE SEQUENCE</scope>
    <source>
        <strain evidence="3">K13</strain>
    </source>
</reference>
<dbReference type="AlphaFoldDB" id="A0A8J4H5M0"/>
<feature type="site" description="Increases basicity of active site His" evidence="1">
    <location>
        <position position="124"/>
    </location>
</feature>
<dbReference type="InterPro" id="IPR020019">
    <property type="entry name" value="AcTrfase_PglD-like"/>
</dbReference>
<organism evidence="3 4">
    <name type="scientific">Xylanibacillus composti</name>
    <dbReference type="NCBI Taxonomy" id="1572762"/>
    <lineage>
        <taxon>Bacteria</taxon>
        <taxon>Bacillati</taxon>
        <taxon>Bacillota</taxon>
        <taxon>Bacilli</taxon>
        <taxon>Bacillales</taxon>
        <taxon>Paenibacillaceae</taxon>
        <taxon>Xylanibacillus</taxon>
    </lineage>
</organism>
<sequence length="196" mass="20983">MLMDILLMTNCEILGVTLPHSETETVLDAPVLGQDQQILHHSPNEVMLVNAIGYVGRSRKRINIYHFFKERGYRFHTVIHPSAIISSYTQLGEGVQIMAGAILQAGTSVGCNAVVNTKASVDHDCWVGAHTHIAPGSTLCGHVRLGEESFVGAGAVLLPHKEVGNRCTIGAGSVVVKDVPDDTVVMGVPAEEGKHE</sequence>
<feature type="binding site" evidence="2">
    <location>
        <position position="132"/>
    </location>
    <ligand>
        <name>acetyl-CoA</name>
        <dbReference type="ChEBI" id="CHEBI:57288"/>
    </ligand>
</feature>
<name>A0A8J4H5M0_9BACL</name>
<feature type="active site" description="Proton acceptor" evidence="1">
    <location>
        <position position="123"/>
    </location>
</feature>
<gene>
    <name evidence="3" type="ORF">XYCOK13_28110</name>
</gene>
<dbReference type="CDD" id="cd03360">
    <property type="entry name" value="LbH_AT_putative"/>
    <property type="match status" value="1"/>
</dbReference>
<dbReference type="InterPro" id="IPR050179">
    <property type="entry name" value="Trans_hexapeptide_repeat"/>
</dbReference>
<dbReference type="SUPFAM" id="SSF51161">
    <property type="entry name" value="Trimeric LpxA-like enzymes"/>
    <property type="match status" value="1"/>
</dbReference>
<feature type="binding site" evidence="2">
    <location>
        <position position="53"/>
    </location>
    <ligand>
        <name>substrate</name>
    </ligand>
</feature>
<dbReference type="NCBIfam" id="TIGR03570">
    <property type="entry name" value="NeuD_NnaD"/>
    <property type="match status" value="1"/>
</dbReference>
<keyword evidence="4" id="KW-1185">Reference proteome</keyword>
<dbReference type="Gene3D" id="2.160.10.10">
    <property type="entry name" value="Hexapeptide repeat proteins"/>
    <property type="match status" value="1"/>
</dbReference>
<dbReference type="Proteomes" id="UP000677918">
    <property type="component" value="Unassembled WGS sequence"/>
</dbReference>
<evidence type="ECO:0000313" key="4">
    <source>
        <dbReference type="Proteomes" id="UP000677918"/>
    </source>
</evidence>
<dbReference type="PANTHER" id="PTHR43300">
    <property type="entry name" value="ACETYLTRANSFERASE"/>
    <property type="match status" value="1"/>
</dbReference>
<accession>A0A8J4H5M0</accession>
<protein>
    <submittedName>
        <fullName evidence="3">Carbonic anhydrase</fullName>
    </submittedName>
</protein>
<dbReference type="InterPro" id="IPR011004">
    <property type="entry name" value="Trimer_LpxA-like_sf"/>
</dbReference>
<dbReference type="EMBL" id="BOVK01000038">
    <property type="protein sequence ID" value="GIQ69987.1"/>
    <property type="molecule type" value="Genomic_DNA"/>
</dbReference>
<dbReference type="Gene3D" id="3.40.50.20">
    <property type="match status" value="1"/>
</dbReference>
<evidence type="ECO:0000256" key="1">
    <source>
        <dbReference type="PIRSR" id="PIRSR620019-1"/>
    </source>
</evidence>